<comment type="caution">
    <text evidence="2">The sequence shown here is derived from an EMBL/GenBank/DDBJ whole genome shotgun (WGS) entry which is preliminary data.</text>
</comment>
<dbReference type="PANTHER" id="PTHR11199:SF0">
    <property type="entry name" value="LD34181P-RELATED"/>
    <property type="match status" value="1"/>
</dbReference>
<dbReference type="PANTHER" id="PTHR11199">
    <property type="entry name" value="STROMAL ANTIGEN"/>
    <property type="match status" value="1"/>
</dbReference>
<dbReference type="Pfam" id="PF08514">
    <property type="entry name" value="STAG"/>
    <property type="match status" value="1"/>
</dbReference>
<dbReference type="GO" id="GO:0007062">
    <property type="term" value="P:sister chromatid cohesion"/>
    <property type="evidence" value="ECO:0007669"/>
    <property type="project" value="TreeGrafter"/>
</dbReference>
<protein>
    <recommendedName>
        <fullName evidence="1">STAG domain-containing protein</fullName>
    </recommendedName>
</protein>
<dbReference type="Proteomes" id="UP001153365">
    <property type="component" value="Unassembled WGS sequence"/>
</dbReference>
<evidence type="ECO:0000313" key="3">
    <source>
        <dbReference type="Proteomes" id="UP001153365"/>
    </source>
</evidence>
<gene>
    <name evidence="2" type="ORF">PPACK8108_LOCUS104</name>
</gene>
<organism evidence="2 3">
    <name type="scientific">Phakopsora pachyrhizi</name>
    <name type="common">Asian soybean rust disease fungus</name>
    <dbReference type="NCBI Taxonomy" id="170000"/>
    <lineage>
        <taxon>Eukaryota</taxon>
        <taxon>Fungi</taxon>
        <taxon>Dikarya</taxon>
        <taxon>Basidiomycota</taxon>
        <taxon>Pucciniomycotina</taxon>
        <taxon>Pucciniomycetes</taxon>
        <taxon>Pucciniales</taxon>
        <taxon>Phakopsoraceae</taxon>
        <taxon>Phakopsora</taxon>
    </lineage>
</organism>
<proteinExistence type="predicted"/>
<evidence type="ECO:0000313" key="2">
    <source>
        <dbReference type="EMBL" id="CAH7665817.1"/>
    </source>
</evidence>
<sequence>LQPTLEDLIEMYKGRIEDDEDSKGEALAMLMNFFLRCCGCNSTLDKHPALELDAVTDTLDIAQYEFKQVPNQAYPIVNRGQNSALKKFCEHMVSLLAGLINQAHVNLIIYNNYFMPSIQYYLVSMSYSTLRSFCHTINFISLFGLIKLFCETMSSVKKELMILNSEIQAETIQVNQQPNGNKAKKNNWLFEWKSKKKQINSQKVSIENYLIKLLDK</sequence>
<accession>A0AAV0ADZ7</accession>
<dbReference type="AlphaFoldDB" id="A0AAV0ADZ7"/>
<dbReference type="InterPro" id="IPR039662">
    <property type="entry name" value="Cohesin_Scc3/SA"/>
</dbReference>
<dbReference type="GO" id="GO:0005634">
    <property type="term" value="C:nucleus"/>
    <property type="evidence" value="ECO:0007669"/>
    <property type="project" value="TreeGrafter"/>
</dbReference>
<keyword evidence="3" id="KW-1185">Reference proteome</keyword>
<feature type="non-terminal residue" evidence="2">
    <location>
        <position position="1"/>
    </location>
</feature>
<name>A0AAV0ADZ7_PHAPC</name>
<dbReference type="EMBL" id="CALTRL010000007">
    <property type="protein sequence ID" value="CAH7665817.1"/>
    <property type="molecule type" value="Genomic_DNA"/>
</dbReference>
<reference evidence="2" key="1">
    <citation type="submission" date="2022-06" db="EMBL/GenBank/DDBJ databases">
        <authorList>
            <consortium name="SYNGENTA / RWTH Aachen University"/>
        </authorList>
    </citation>
    <scope>NUCLEOTIDE SEQUENCE</scope>
</reference>
<dbReference type="GO" id="GO:0000785">
    <property type="term" value="C:chromatin"/>
    <property type="evidence" value="ECO:0007669"/>
    <property type="project" value="TreeGrafter"/>
</dbReference>
<feature type="domain" description="STAG" evidence="1">
    <location>
        <begin position="73"/>
        <end position="182"/>
    </location>
</feature>
<dbReference type="GO" id="GO:0008278">
    <property type="term" value="C:cohesin complex"/>
    <property type="evidence" value="ECO:0007669"/>
    <property type="project" value="TreeGrafter"/>
</dbReference>
<dbReference type="InterPro" id="IPR013721">
    <property type="entry name" value="STAG"/>
</dbReference>
<dbReference type="GO" id="GO:0003682">
    <property type="term" value="F:chromatin binding"/>
    <property type="evidence" value="ECO:0007669"/>
    <property type="project" value="TreeGrafter"/>
</dbReference>
<evidence type="ECO:0000259" key="1">
    <source>
        <dbReference type="Pfam" id="PF08514"/>
    </source>
</evidence>